<accession>A0A495JP75</accession>
<evidence type="ECO:0000313" key="3">
    <source>
        <dbReference type="Proteomes" id="UP000277671"/>
    </source>
</evidence>
<protein>
    <submittedName>
        <fullName evidence="2">Uncharacterized protein DUF2530</fullName>
    </submittedName>
</protein>
<reference evidence="2 3" key="1">
    <citation type="submission" date="2018-10" db="EMBL/GenBank/DDBJ databases">
        <title>Sequencing the genomes of 1000 actinobacteria strains.</title>
        <authorList>
            <person name="Klenk H.-P."/>
        </authorList>
    </citation>
    <scope>NUCLEOTIDE SEQUENCE [LARGE SCALE GENOMIC DNA]</scope>
    <source>
        <strain evidence="2 3">DSM 45175</strain>
    </source>
</reference>
<evidence type="ECO:0000256" key="1">
    <source>
        <dbReference type="SAM" id="Phobius"/>
    </source>
</evidence>
<keyword evidence="1" id="KW-0472">Membrane</keyword>
<organism evidence="2 3">
    <name type="scientific">Micromonospora pisi</name>
    <dbReference type="NCBI Taxonomy" id="589240"/>
    <lineage>
        <taxon>Bacteria</taxon>
        <taxon>Bacillati</taxon>
        <taxon>Actinomycetota</taxon>
        <taxon>Actinomycetes</taxon>
        <taxon>Micromonosporales</taxon>
        <taxon>Micromonosporaceae</taxon>
        <taxon>Micromonospora</taxon>
    </lineage>
</organism>
<name>A0A495JP75_9ACTN</name>
<feature type="transmembrane region" description="Helical" evidence="1">
    <location>
        <begin position="79"/>
        <end position="98"/>
    </location>
</feature>
<dbReference type="Proteomes" id="UP000277671">
    <property type="component" value="Unassembled WGS sequence"/>
</dbReference>
<keyword evidence="1" id="KW-0812">Transmembrane</keyword>
<evidence type="ECO:0000313" key="2">
    <source>
        <dbReference type="EMBL" id="RKR89849.1"/>
    </source>
</evidence>
<dbReference type="InterPro" id="IPR019681">
    <property type="entry name" value="DUF2530"/>
</dbReference>
<dbReference type="EMBL" id="RBKT01000001">
    <property type="protein sequence ID" value="RKR89849.1"/>
    <property type="molecule type" value="Genomic_DNA"/>
</dbReference>
<sequence length="113" mass="12801">MGASSQTTVYRGSSFRLRTSIPAHGYADHVPEQQQPRPEPLDPPMVPFAVGGMVIWAVVGLVLLIFFRDWLTEHGHQDWLWTCLAGFLVGFPGLAVMLRHDANRRRRRAGQRH</sequence>
<dbReference type="AlphaFoldDB" id="A0A495JP75"/>
<keyword evidence="3" id="KW-1185">Reference proteome</keyword>
<keyword evidence="1" id="KW-1133">Transmembrane helix</keyword>
<gene>
    <name evidence="2" type="ORF">BDK92_4208</name>
</gene>
<feature type="transmembrane region" description="Helical" evidence="1">
    <location>
        <begin position="45"/>
        <end position="67"/>
    </location>
</feature>
<comment type="caution">
    <text evidence="2">The sequence shown here is derived from an EMBL/GenBank/DDBJ whole genome shotgun (WGS) entry which is preliminary data.</text>
</comment>
<dbReference type="Pfam" id="PF10745">
    <property type="entry name" value="DUF2530"/>
    <property type="match status" value="1"/>
</dbReference>
<proteinExistence type="predicted"/>